<dbReference type="PANTHER" id="PTHR36444:SF2">
    <property type="entry name" value="TRANSCRIPTIONAL REGULATOR PROTEIN YOBU-RELATED"/>
    <property type="match status" value="1"/>
</dbReference>
<evidence type="ECO:0000313" key="2">
    <source>
        <dbReference type="EMBL" id="QIM18189.1"/>
    </source>
</evidence>
<dbReference type="Gene3D" id="3.20.80.10">
    <property type="entry name" value="Regulatory factor, effector binding domain"/>
    <property type="match status" value="1"/>
</dbReference>
<dbReference type="InterPro" id="IPR011256">
    <property type="entry name" value="Reg_factor_effector_dom_sf"/>
</dbReference>
<sequence>MWQEIYSKGLLQRVPGRVGENTYAVYSQLEDAGKSREGWFTFLIGVSVDPATPIPEGMTLVSVPGGTRANFTVPEGDPSRVMEAWNQAWGFDDGLKSFHCEYEEYGTEGAVVSLGLAAGRRDNG</sequence>
<dbReference type="Proteomes" id="UP000503441">
    <property type="component" value="Chromosome"/>
</dbReference>
<protein>
    <recommendedName>
        <fullName evidence="1">Integron-associated effector binding protein domain-containing protein</fullName>
    </recommendedName>
</protein>
<dbReference type="PANTHER" id="PTHR36444">
    <property type="entry name" value="TRANSCRIPTIONAL REGULATOR PROTEIN YOBU-RELATED"/>
    <property type="match status" value="1"/>
</dbReference>
<keyword evidence="3" id="KW-1185">Reference proteome</keyword>
<feature type="domain" description="Integron-associated effector binding protein" evidence="1">
    <location>
        <begin position="1"/>
        <end position="90"/>
    </location>
</feature>
<evidence type="ECO:0000313" key="3">
    <source>
        <dbReference type="Proteomes" id="UP000503441"/>
    </source>
</evidence>
<gene>
    <name evidence="2" type="ORF">G7066_05095</name>
</gene>
<dbReference type="SUPFAM" id="SSF55136">
    <property type="entry name" value="Probable bacterial effector-binding domain"/>
    <property type="match status" value="1"/>
</dbReference>
<accession>A0ABX6JV56</accession>
<organism evidence="2 3">
    <name type="scientific">Leucobacter coleopterorum</name>
    <dbReference type="NCBI Taxonomy" id="2714933"/>
    <lineage>
        <taxon>Bacteria</taxon>
        <taxon>Bacillati</taxon>
        <taxon>Actinomycetota</taxon>
        <taxon>Actinomycetes</taxon>
        <taxon>Micrococcales</taxon>
        <taxon>Microbacteriaceae</taxon>
        <taxon>Leucobacter</taxon>
    </lineage>
</organism>
<dbReference type="EMBL" id="CP049933">
    <property type="protein sequence ID" value="QIM18189.1"/>
    <property type="molecule type" value="Genomic_DNA"/>
</dbReference>
<proteinExistence type="predicted"/>
<evidence type="ECO:0000259" key="1">
    <source>
        <dbReference type="Pfam" id="PF14526"/>
    </source>
</evidence>
<dbReference type="Pfam" id="PF14526">
    <property type="entry name" value="Cass2"/>
    <property type="match status" value="1"/>
</dbReference>
<dbReference type="InterPro" id="IPR053182">
    <property type="entry name" value="YobU-like_regulator"/>
</dbReference>
<dbReference type="InterPro" id="IPR029441">
    <property type="entry name" value="Cass2"/>
</dbReference>
<reference evidence="2 3" key="1">
    <citation type="submission" date="2020-03" db="EMBL/GenBank/DDBJ databases">
        <title>Leucobacter sp. nov., isolated from beetles.</title>
        <authorList>
            <person name="Hyun D.-W."/>
            <person name="Bae J.-W."/>
        </authorList>
    </citation>
    <scope>NUCLEOTIDE SEQUENCE [LARGE SCALE GENOMIC DNA]</scope>
    <source>
        <strain evidence="2 3">HDW9A</strain>
    </source>
</reference>
<name>A0ABX6JV56_9MICO</name>